<dbReference type="InterPro" id="IPR013785">
    <property type="entry name" value="Aldolase_TIM"/>
</dbReference>
<reference evidence="8" key="1">
    <citation type="submission" date="2010-02" db="EMBL/GenBank/DDBJ databases">
        <title>Complete sequence of Desulfurivibrio alkaliphilus AHT2.</title>
        <authorList>
            <consortium name="US DOE Joint Genome Institute"/>
            <person name="Pitluck S."/>
            <person name="Chertkov O."/>
            <person name="Detter J.C."/>
            <person name="Han C."/>
            <person name="Tapia R."/>
            <person name="Larimer F."/>
            <person name="Land M."/>
            <person name="Hauser L."/>
            <person name="Kyrpides N."/>
            <person name="Mikhailova N."/>
            <person name="Sorokin D.Y."/>
            <person name="Muyzer G."/>
            <person name="Woyke T."/>
        </authorList>
    </citation>
    <scope>NUCLEOTIDE SEQUENCE [LARGE SCALE GENOMIC DNA]</scope>
    <source>
        <strain evidence="8">DSM 19089 / UNIQEM U267 / AHT2</strain>
    </source>
</reference>
<dbReference type="Gene3D" id="3.20.20.70">
    <property type="entry name" value="Aldolase class I"/>
    <property type="match status" value="1"/>
</dbReference>
<protein>
    <submittedName>
        <fullName evidence="7">Arsenite methyltransferase</fullName>
        <ecNumber evidence="7">2.1.1.137</ecNumber>
    </submittedName>
</protein>
<evidence type="ECO:0000313" key="7">
    <source>
        <dbReference type="EMBL" id="ADH85384.1"/>
    </source>
</evidence>
<dbReference type="eggNOG" id="COG2226">
    <property type="taxonomic scope" value="Bacteria"/>
</dbReference>
<dbReference type="STRING" id="589865.DaAHT2_0680"/>
<dbReference type="InterPro" id="IPR029063">
    <property type="entry name" value="SAM-dependent_MTases_sf"/>
</dbReference>
<keyword evidence="7" id="KW-0808">Transferase</keyword>
<dbReference type="Proteomes" id="UP000001508">
    <property type="component" value="Chromosome"/>
</dbReference>
<keyword evidence="3" id="KW-0479">Metal-binding</keyword>
<dbReference type="InterPro" id="IPR007197">
    <property type="entry name" value="rSAM"/>
</dbReference>
<evidence type="ECO:0000256" key="4">
    <source>
        <dbReference type="ARBA" id="ARBA00023004"/>
    </source>
</evidence>
<dbReference type="HOGENOM" id="CLU_010059_0_0_7"/>
<dbReference type="Gene3D" id="3.40.50.150">
    <property type="entry name" value="Vaccinia Virus protein VP39"/>
    <property type="match status" value="1"/>
</dbReference>
<dbReference type="PROSITE" id="PS51918">
    <property type="entry name" value="RADICAL_SAM"/>
    <property type="match status" value="1"/>
</dbReference>
<keyword evidence="4" id="KW-0408">Iron</keyword>
<evidence type="ECO:0000256" key="5">
    <source>
        <dbReference type="ARBA" id="ARBA00023014"/>
    </source>
</evidence>
<feature type="domain" description="Radical SAM core" evidence="6">
    <location>
        <begin position="96"/>
        <end position="311"/>
    </location>
</feature>
<dbReference type="KEGG" id="dak:DaAHT2_0680"/>
<dbReference type="SUPFAM" id="SSF102114">
    <property type="entry name" value="Radical SAM enzymes"/>
    <property type="match status" value="1"/>
</dbReference>
<keyword evidence="5" id="KW-0411">Iron-sulfur</keyword>
<dbReference type="EC" id="2.1.1.137" evidence="7"/>
<keyword evidence="2" id="KW-0949">S-adenosyl-L-methionine</keyword>
<dbReference type="eggNOG" id="COG0535">
    <property type="taxonomic scope" value="Bacteria"/>
</dbReference>
<dbReference type="InterPro" id="IPR043768">
    <property type="entry name" value="DUF5714"/>
</dbReference>
<dbReference type="SUPFAM" id="SSF53335">
    <property type="entry name" value="S-adenosyl-L-methionine-dependent methyltransferases"/>
    <property type="match status" value="1"/>
</dbReference>
<dbReference type="OrthoDB" id="9765084at2"/>
<dbReference type="InterPro" id="IPR058240">
    <property type="entry name" value="rSAM_sf"/>
</dbReference>
<dbReference type="EMBL" id="CP001940">
    <property type="protein sequence ID" value="ADH85384.1"/>
    <property type="molecule type" value="Genomic_DNA"/>
</dbReference>
<dbReference type="Pfam" id="PF04055">
    <property type="entry name" value="Radical_SAM"/>
    <property type="match status" value="1"/>
</dbReference>
<comment type="cofactor">
    <cofactor evidence="1">
        <name>[4Fe-4S] cluster</name>
        <dbReference type="ChEBI" id="CHEBI:49883"/>
    </cofactor>
</comment>
<evidence type="ECO:0000313" key="8">
    <source>
        <dbReference type="Proteomes" id="UP000001508"/>
    </source>
</evidence>
<evidence type="ECO:0000256" key="2">
    <source>
        <dbReference type="ARBA" id="ARBA00022691"/>
    </source>
</evidence>
<organism evidence="7 8">
    <name type="scientific">Desulfurivibrio alkaliphilus (strain DSM 19089 / UNIQEM U267 / AHT2)</name>
    <dbReference type="NCBI Taxonomy" id="589865"/>
    <lineage>
        <taxon>Bacteria</taxon>
        <taxon>Pseudomonadati</taxon>
        <taxon>Thermodesulfobacteriota</taxon>
        <taxon>Desulfobulbia</taxon>
        <taxon>Desulfobulbales</taxon>
        <taxon>Desulfobulbaceae</taxon>
        <taxon>Desulfurivibrio</taxon>
    </lineage>
</organism>
<dbReference type="RefSeq" id="WP_013162914.1">
    <property type="nucleotide sequence ID" value="NC_014216.1"/>
</dbReference>
<sequence>MLDEWRRLTCDSRAIYVNSEKPDWVVVNNRADGLLQALQAGGSSGSLAEALCAAGREGGLDQQELATNLVTAGRLLARLGEQVPPYPGRGELLREGENPALKECWFHLTNNCNLACRHCLFASRPGLAAESLPAELLRRGLAEAREMGCRLFYFTGGEPFTYPDFTAILTGLLADPDHHAVVLTNGLLLVNHLAELQKLPPGRLHLQLSLDGLAEQHDQLRGRGSFTGLVEALQLLRRHGLAATLAVAVNRINVEQLPAMVDFAAEQGVGNLHLIWHFVRGIGSREQFVAPAEILPRLLAAQERAEERGVLIDNVETLRGQVFSSPGTRYDLANTAWESLTVGPDGHVYPSPALMGVKELDCGPLSDGLARIWQQSPVLRQIRATSLQDSEAYRQNPLKLLIGGGDLDHSYLAGGAPVGHDPYLELYNGLALWLIARQADSYPVPSPAVAREPAVLLAMGEVRHDCPDGGAAVSFTHCNCVISLADEQGRGHGPVREFYAAAARSAQDDIVNPLAPEQGLATYIPEESRRKSYGCGSPVHDAAPQPGQVLVDLGSGSGVECFIAARAVGPSGRVFGIDMTDEMLALAEKSKATVVRELGVDNVAFKKGLLEAIPLPDDCADLVISNCVINLSPDKRRVFHEIWRILKPGGRLVVSDIVTDEPVPVAIKNNTRFRGECLGGAMHQEELLAMLHSCGFAGSRLLKRFPYRQEGDTRFYSLTFAADKPVAPQNLEVIYRGPFAAVQTAAGVLLRQGQRLQTVLNEAERRDEAILVLDEAGAVTNLPMSGGCCPPASPEDPASKEAPAGAASAPLEKTLPLFTPGSGNSAGGPGAAAGSCCPSSAAPAGAGTATVRHQAGCLVCGEELRYSRQERDQACHYCGVVSKTNAVCRQHHYVCDDCHQRDGLSVIRAICSETSEQDMLALLAKIRHSPAIPMHGPEHHALVPGVILATYRNRGGELSREAILTGIARGSQIPGGACGFWGNCGAAVGAGIAFSILLDATPLSPKPRRQAQEISARILSAVASVTGARCCRREAFIVLREAAAISRELLPVSLLAEADFTCDQAVANPQCIRRQCPLLPL</sequence>
<keyword evidence="7" id="KW-0489">Methyltransferase</keyword>
<name>D6Z1C9_DESAT</name>
<dbReference type="CDD" id="cd02440">
    <property type="entry name" value="AdoMet_MTases"/>
    <property type="match status" value="1"/>
</dbReference>
<dbReference type="PANTHER" id="PTHR11228">
    <property type="entry name" value="RADICAL SAM DOMAIN PROTEIN"/>
    <property type="match status" value="1"/>
</dbReference>
<dbReference type="GO" id="GO:0046872">
    <property type="term" value="F:metal ion binding"/>
    <property type="evidence" value="ECO:0007669"/>
    <property type="project" value="UniProtKB-KW"/>
</dbReference>
<dbReference type="CDD" id="cd01335">
    <property type="entry name" value="Radical_SAM"/>
    <property type="match status" value="1"/>
</dbReference>
<proteinExistence type="predicted"/>
<dbReference type="GO" id="GO:0051536">
    <property type="term" value="F:iron-sulfur cluster binding"/>
    <property type="evidence" value="ECO:0007669"/>
    <property type="project" value="UniProtKB-KW"/>
</dbReference>
<dbReference type="Pfam" id="PF18978">
    <property type="entry name" value="DUF5714"/>
    <property type="match status" value="1"/>
</dbReference>
<dbReference type="InParanoid" id="D6Z1C9"/>
<accession>D6Z1C9</accession>
<dbReference type="Pfam" id="PF13847">
    <property type="entry name" value="Methyltransf_31"/>
    <property type="match status" value="1"/>
</dbReference>
<evidence type="ECO:0000259" key="6">
    <source>
        <dbReference type="PROSITE" id="PS51918"/>
    </source>
</evidence>
<keyword evidence="8" id="KW-1185">Reference proteome</keyword>
<evidence type="ECO:0000256" key="1">
    <source>
        <dbReference type="ARBA" id="ARBA00001966"/>
    </source>
</evidence>
<dbReference type="InterPro" id="IPR025714">
    <property type="entry name" value="Methyltranfer_dom"/>
</dbReference>
<dbReference type="GO" id="GO:0030791">
    <property type="term" value="F:arsenite methyltransferase activity"/>
    <property type="evidence" value="ECO:0007669"/>
    <property type="project" value="UniProtKB-EC"/>
</dbReference>
<dbReference type="PANTHER" id="PTHR11228:SF7">
    <property type="entry name" value="PQQA PEPTIDE CYCLASE"/>
    <property type="match status" value="1"/>
</dbReference>
<dbReference type="SFLD" id="SFLDG01067">
    <property type="entry name" value="SPASM/twitch_domain_containing"/>
    <property type="match status" value="1"/>
</dbReference>
<evidence type="ECO:0000256" key="3">
    <source>
        <dbReference type="ARBA" id="ARBA00022723"/>
    </source>
</evidence>
<dbReference type="GO" id="GO:0032259">
    <property type="term" value="P:methylation"/>
    <property type="evidence" value="ECO:0007669"/>
    <property type="project" value="UniProtKB-KW"/>
</dbReference>
<dbReference type="InterPro" id="IPR050377">
    <property type="entry name" value="Radical_SAM_PqqE_MftC-like"/>
</dbReference>
<gene>
    <name evidence="7" type="ordered locus">DaAHT2_0680</name>
</gene>
<dbReference type="AlphaFoldDB" id="D6Z1C9"/>
<dbReference type="SFLD" id="SFLDS00029">
    <property type="entry name" value="Radical_SAM"/>
    <property type="match status" value="1"/>
</dbReference>